<sequence length="132" mass="14993">MSETPTRRRICFQQRIHPDRIEEYKRRHAAVWPEMLEALEATGWHNYSLFLAPDGLLIGYVETDSLTAAADRMAAHEVNTRWQAEMADLFDGIESPPDESFVPLEEIFNLEQQLAAARSAAGASRPGQVPRR</sequence>
<dbReference type="InterPro" id="IPR008000">
    <property type="entry name" value="Rham/fucose_mutarotase"/>
</dbReference>
<dbReference type="GO" id="GO:0016857">
    <property type="term" value="F:racemase and epimerase activity, acting on carbohydrates and derivatives"/>
    <property type="evidence" value="ECO:0007669"/>
    <property type="project" value="InterPro"/>
</dbReference>
<reference evidence="1 2" key="1">
    <citation type="submission" date="2019-03" db="EMBL/GenBank/DDBJ databases">
        <title>Whole genome sequence of Arthrobacter sp JH1-1.</title>
        <authorList>
            <person name="Trinh H.N."/>
        </authorList>
    </citation>
    <scope>NUCLEOTIDE SEQUENCE [LARGE SCALE GENOMIC DNA]</scope>
    <source>
        <strain evidence="1 2">JH1-1</strain>
    </source>
</reference>
<dbReference type="GO" id="GO:0019301">
    <property type="term" value="P:rhamnose catabolic process"/>
    <property type="evidence" value="ECO:0007669"/>
    <property type="project" value="TreeGrafter"/>
</dbReference>
<dbReference type="AlphaFoldDB" id="A0A4R5KDU7"/>
<name>A0A4R5KDU7_9MICC</name>
<dbReference type="Pfam" id="PF05336">
    <property type="entry name" value="rhaM"/>
    <property type="match status" value="1"/>
</dbReference>
<dbReference type="Gene3D" id="3.30.70.100">
    <property type="match status" value="1"/>
</dbReference>
<evidence type="ECO:0000313" key="1">
    <source>
        <dbReference type="EMBL" id="TDF92708.1"/>
    </source>
</evidence>
<gene>
    <name evidence="1" type="ORF">E1809_17645</name>
</gene>
<dbReference type="PANTHER" id="PTHR34389">
    <property type="entry name" value="L-RHAMNOSE MUTAROTASE"/>
    <property type="match status" value="1"/>
</dbReference>
<dbReference type="InterPro" id="IPR011008">
    <property type="entry name" value="Dimeric_a/b-barrel"/>
</dbReference>
<dbReference type="Proteomes" id="UP000295511">
    <property type="component" value="Unassembled WGS sequence"/>
</dbReference>
<organism evidence="1 2">
    <name type="scientific">Arthrobacter terricola</name>
    <dbReference type="NCBI Taxonomy" id="2547396"/>
    <lineage>
        <taxon>Bacteria</taxon>
        <taxon>Bacillati</taxon>
        <taxon>Actinomycetota</taxon>
        <taxon>Actinomycetes</taxon>
        <taxon>Micrococcales</taxon>
        <taxon>Micrococcaceae</taxon>
        <taxon>Arthrobacter</taxon>
    </lineage>
</organism>
<dbReference type="OrthoDB" id="9799608at2"/>
<dbReference type="PANTHER" id="PTHR34389:SF2">
    <property type="entry name" value="L-RHAMNOSE MUTAROTASE"/>
    <property type="match status" value="1"/>
</dbReference>
<proteinExistence type="predicted"/>
<evidence type="ECO:0000313" key="2">
    <source>
        <dbReference type="Proteomes" id="UP000295511"/>
    </source>
</evidence>
<keyword evidence="2" id="KW-1185">Reference proteome</keyword>
<accession>A0A4R5KDU7</accession>
<protein>
    <submittedName>
        <fullName evidence="1">L-rhamnose mutarotase</fullName>
    </submittedName>
</protein>
<dbReference type="SUPFAM" id="SSF54909">
    <property type="entry name" value="Dimeric alpha+beta barrel"/>
    <property type="match status" value="1"/>
</dbReference>
<dbReference type="EMBL" id="SMRU01000022">
    <property type="protein sequence ID" value="TDF92708.1"/>
    <property type="molecule type" value="Genomic_DNA"/>
</dbReference>
<comment type="caution">
    <text evidence="1">The sequence shown here is derived from an EMBL/GenBank/DDBJ whole genome shotgun (WGS) entry which is preliminary data.</text>
</comment>